<keyword evidence="1" id="KW-1185">Reference proteome</keyword>
<evidence type="ECO:0000313" key="3">
    <source>
        <dbReference type="WBParaSite" id="TCONS_00014465.p1"/>
    </source>
</evidence>
<proteinExistence type="predicted"/>
<dbReference type="WBParaSite" id="SSTP_0000854800.1">
    <property type="protein sequence ID" value="SSTP_0000854800.1"/>
    <property type="gene ID" value="SSTP_0000854800"/>
</dbReference>
<dbReference type="WBParaSite" id="TCONS_00014465.p1">
    <property type="protein sequence ID" value="TCONS_00014465.p1"/>
    <property type="gene ID" value="XLOC_009665"/>
</dbReference>
<organism evidence="2">
    <name type="scientific">Strongyloides stercoralis</name>
    <name type="common">Threadworm</name>
    <dbReference type="NCBI Taxonomy" id="6248"/>
    <lineage>
        <taxon>Eukaryota</taxon>
        <taxon>Metazoa</taxon>
        <taxon>Ecdysozoa</taxon>
        <taxon>Nematoda</taxon>
        <taxon>Chromadorea</taxon>
        <taxon>Rhabditida</taxon>
        <taxon>Tylenchina</taxon>
        <taxon>Panagrolaimomorpha</taxon>
        <taxon>Strongyloidoidea</taxon>
        <taxon>Strongyloididae</taxon>
        <taxon>Strongyloides</taxon>
    </lineage>
</organism>
<dbReference type="AlphaFoldDB" id="A0A0K0EGD7"/>
<evidence type="ECO:0000313" key="2">
    <source>
        <dbReference type="WBParaSite" id="SSTP_0000854800.1"/>
    </source>
</evidence>
<sequence length="233" mass="27240">MSPSIDAYFIRNSDLVEFFDESDIKSVVTKLSYKMGFTNFRENIREKESDFVLILYENIKKIIKRTKAEMILTKNHRLKKNCPKDYRAIKTILMSKNKEVNNLLIEKEENLSKYLDTDDKKLAKFLNKKNSDMSTAIEGLNNFLILRKKLSNFFKLPINIVRRIINNKKSSSDSTSSESTPEKINEGKIVSLKIENNLFQKIMESIKKNEKDILTKIEIVEMSKTNIKIILKE</sequence>
<evidence type="ECO:0000313" key="1">
    <source>
        <dbReference type="Proteomes" id="UP000035681"/>
    </source>
</evidence>
<protein>
    <submittedName>
        <fullName evidence="2 3">Uncharacterized protein</fullName>
    </submittedName>
</protein>
<name>A0A0K0EGD7_STRER</name>
<accession>A0A0K0EGD7</accession>
<dbReference type="Proteomes" id="UP000035681">
    <property type="component" value="Unplaced"/>
</dbReference>
<reference evidence="2" key="1">
    <citation type="submission" date="2015-08" db="UniProtKB">
        <authorList>
            <consortium name="WormBaseParasite"/>
        </authorList>
    </citation>
    <scope>IDENTIFICATION</scope>
</reference>